<evidence type="ECO:0000259" key="13">
    <source>
        <dbReference type="PROSITE" id="PS50056"/>
    </source>
</evidence>
<keyword evidence="5" id="KW-0548">Nucleotidyltransferase</keyword>
<dbReference type="Pfam" id="PF01331">
    <property type="entry name" value="mRNA_cap_enzyme"/>
    <property type="match status" value="1"/>
</dbReference>
<feature type="region of interest" description="Disordered" evidence="12">
    <location>
        <begin position="33"/>
        <end position="90"/>
    </location>
</feature>
<dbReference type="InterPro" id="IPR016130">
    <property type="entry name" value="Tyr_Pase_AS"/>
</dbReference>
<dbReference type="InterPro" id="IPR029021">
    <property type="entry name" value="Prot-tyrosine_phosphatase-like"/>
</dbReference>
<keyword evidence="3" id="KW-0507">mRNA processing</keyword>
<keyword evidence="8" id="KW-0506">mRNA capping</keyword>
<evidence type="ECO:0000256" key="7">
    <source>
        <dbReference type="ARBA" id="ARBA00022801"/>
    </source>
</evidence>
<evidence type="ECO:0000256" key="5">
    <source>
        <dbReference type="ARBA" id="ARBA00022695"/>
    </source>
</evidence>
<feature type="region of interest" description="Disordered" evidence="12">
    <location>
        <begin position="1"/>
        <end position="20"/>
    </location>
</feature>
<evidence type="ECO:0000256" key="2">
    <source>
        <dbReference type="ARBA" id="ARBA00012475"/>
    </source>
</evidence>
<reference evidence="14 15" key="1">
    <citation type="journal article" date="2014" name="Nat. Commun.">
        <title>Klebsormidium flaccidum genome reveals primary factors for plant terrestrial adaptation.</title>
        <authorList>
            <person name="Hori K."/>
            <person name="Maruyama F."/>
            <person name="Fujisawa T."/>
            <person name="Togashi T."/>
            <person name="Yamamoto N."/>
            <person name="Seo M."/>
            <person name="Sato S."/>
            <person name="Yamada T."/>
            <person name="Mori H."/>
            <person name="Tajima N."/>
            <person name="Moriyama T."/>
            <person name="Ikeuchi M."/>
            <person name="Watanabe M."/>
            <person name="Wada H."/>
            <person name="Kobayashi K."/>
            <person name="Saito M."/>
            <person name="Masuda T."/>
            <person name="Sasaki-Sekimoto Y."/>
            <person name="Mashiguchi K."/>
            <person name="Awai K."/>
            <person name="Shimojima M."/>
            <person name="Masuda S."/>
            <person name="Iwai M."/>
            <person name="Nobusawa T."/>
            <person name="Narise T."/>
            <person name="Kondo S."/>
            <person name="Saito H."/>
            <person name="Sato R."/>
            <person name="Murakawa M."/>
            <person name="Ihara Y."/>
            <person name="Oshima-Yamada Y."/>
            <person name="Ohtaka K."/>
            <person name="Satoh M."/>
            <person name="Sonobe K."/>
            <person name="Ishii M."/>
            <person name="Ohtani R."/>
            <person name="Kanamori-Sato M."/>
            <person name="Honoki R."/>
            <person name="Miyazaki D."/>
            <person name="Mochizuki H."/>
            <person name="Umetsu J."/>
            <person name="Higashi K."/>
            <person name="Shibata D."/>
            <person name="Kamiya Y."/>
            <person name="Sato N."/>
            <person name="Nakamura Y."/>
            <person name="Tabata S."/>
            <person name="Ida S."/>
            <person name="Kurokawa K."/>
            <person name="Ohta H."/>
        </authorList>
    </citation>
    <scope>NUCLEOTIDE SEQUENCE [LARGE SCALE GENOMIC DNA]</scope>
    <source>
        <strain evidence="14 15">NIES-2285</strain>
    </source>
</reference>
<dbReference type="GO" id="GO:0006370">
    <property type="term" value="P:7-methylguanosine mRNA capping"/>
    <property type="evidence" value="ECO:0000318"/>
    <property type="project" value="GO_Central"/>
</dbReference>
<comment type="catalytic activity">
    <reaction evidence="11">
        <text>a 5'-end diphospho-ribonucleoside in mRNA + GTP + H(+) = a 5'-end (5'-triphosphoguanosine)-ribonucleoside in mRNA + diphosphate</text>
        <dbReference type="Rhea" id="RHEA:67012"/>
        <dbReference type="Rhea" id="RHEA-COMP:17165"/>
        <dbReference type="Rhea" id="RHEA-COMP:17166"/>
        <dbReference type="ChEBI" id="CHEBI:15378"/>
        <dbReference type="ChEBI" id="CHEBI:33019"/>
        <dbReference type="ChEBI" id="CHEBI:37565"/>
        <dbReference type="ChEBI" id="CHEBI:167616"/>
        <dbReference type="ChEBI" id="CHEBI:167617"/>
        <dbReference type="EC" id="2.7.7.50"/>
    </reaction>
    <physiologicalReaction direction="left-to-right" evidence="11">
        <dbReference type="Rhea" id="RHEA:67013"/>
    </physiologicalReaction>
</comment>
<dbReference type="InterPro" id="IPR057023">
    <property type="entry name" value="PTP-SAK"/>
</dbReference>
<keyword evidence="6" id="KW-0547">Nucleotide-binding</keyword>
<dbReference type="Gene3D" id="3.30.470.30">
    <property type="entry name" value="DNA ligase/mRNA capping enzyme"/>
    <property type="match status" value="1"/>
</dbReference>
<evidence type="ECO:0000256" key="3">
    <source>
        <dbReference type="ARBA" id="ARBA00022664"/>
    </source>
</evidence>
<dbReference type="PROSITE" id="PS50056">
    <property type="entry name" value="TYR_PHOSPHATASE_2"/>
    <property type="match status" value="1"/>
</dbReference>
<dbReference type="Gene3D" id="2.40.50.140">
    <property type="entry name" value="Nucleic acid-binding proteins"/>
    <property type="match status" value="1"/>
</dbReference>
<dbReference type="CDD" id="cd14502">
    <property type="entry name" value="RNA_5'-triphosphatase"/>
    <property type="match status" value="1"/>
</dbReference>
<dbReference type="InterPro" id="IPR001339">
    <property type="entry name" value="mRNA_cap_enzyme_adenylation"/>
</dbReference>
<dbReference type="SUPFAM" id="SSF56091">
    <property type="entry name" value="DNA ligase/mRNA capping enzyme, catalytic domain"/>
    <property type="match status" value="1"/>
</dbReference>
<evidence type="ECO:0000256" key="12">
    <source>
        <dbReference type="SAM" id="MobiDB-lite"/>
    </source>
</evidence>
<name>A0A1Y1IEM4_KLENI</name>
<keyword evidence="15" id="KW-1185">Reference proteome</keyword>
<keyword evidence="9" id="KW-0342">GTP-binding</keyword>
<dbReference type="Gene3D" id="3.90.190.10">
    <property type="entry name" value="Protein tyrosine phosphatase superfamily"/>
    <property type="match status" value="1"/>
</dbReference>
<keyword evidence="4" id="KW-0808">Transferase</keyword>
<dbReference type="InterPro" id="IPR013846">
    <property type="entry name" value="mRNA_cap_enzyme_C"/>
</dbReference>
<evidence type="ECO:0000313" key="15">
    <source>
        <dbReference type="Proteomes" id="UP000054558"/>
    </source>
</evidence>
<dbReference type="PROSITE" id="PS00383">
    <property type="entry name" value="TYR_PHOSPHATASE_1"/>
    <property type="match status" value="1"/>
</dbReference>
<dbReference type="Pfam" id="PF22784">
    <property type="entry name" value="PTP-SAK"/>
    <property type="match status" value="1"/>
</dbReference>
<dbReference type="InterPro" id="IPR012340">
    <property type="entry name" value="NA-bd_OB-fold"/>
</dbReference>
<feature type="compositionally biased region" description="Low complexity" evidence="12">
    <location>
        <begin position="769"/>
        <end position="778"/>
    </location>
</feature>
<dbReference type="InterPro" id="IPR051029">
    <property type="entry name" value="mRNA_Capping_Enz/RNA_Phosphat"/>
</dbReference>
<dbReference type="OrthoDB" id="200924at2759"/>
<organism evidence="14 15">
    <name type="scientific">Klebsormidium nitens</name>
    <name type="common">Green alga</name>
    <name type="synonym">Ulothrix nitens</name>
    <dbReference type="NCBI Taxonomy" id="105231"/>
    <lineage>
        <taxon>Eukaryota</taxon>
        <taxon>Viridiplantae</taxon>
        <taxon>Streptophyta</taxon>
        <taxon>Klebsormidiophyceae</taxon>
        <taxon>Klebsormidiales</taxon>
        <taxon>Klebsormidiaceae</taxon>
        <taxon>Klebsormidium</taxon>
    </lineage>
</organism>
<keyword evidence="10" id="KW-0539">Nucleus</keyword>
<feature type="compositionally biased region" description="Basic and acidic residues" evidence="12">
    <location>
        <begin position="831"/>
        <end position="854"/>
    </location>
</feature>
<evidence type="ECO:0000256" key="10">
    <source>
        <dbReference type="ARBA" id="ARBA00023242"/>
    </source>
</evidence>
<dbReference type="GO" id="GO:0004484">
    <property type="term" value="F:mRNA guanylyltransferase activity"/>
    <property type="evidence" value="ECO:0000318"/>
    <property type="project" value="GO_Central"/>
</dbReference>
<dbReference type="InterPro" id="IPR000387">
    <property type="entry name" value="Tyr_Pase_dom"/>
</dbReference>
<dbReference type="EC" id="2.7.7.50" evidence="2"/>
<evidence type="ECO:0000256" key="4">
    <source>
        <dbReference type="ARBA" id="ARBA00022679"/>
    </source>
</evidence>
<dbReference type="Pfam" id="PF03919">
    <property type="entry name" value="mRNA_cap_C"/>
    <property type="match status" value="1"/>
</dbReference>
<evidence type="ECO:0000313" key="14">
    <source>
        <dbReference type="EMBL" id="GAQ88422.1"/>
    </source>
</evidence>
<evidence type="ECO:0000256" key="6">
    <source>
        <dbReference type="ARBA" id="ARBA00022741"/>
    </source>
</evidence>
<dbReference type="SUPFAM" id="SSF52799">
    <property type="entry name" value="(Phosphotyrosine protein) phosphatases II"/>
    <property type="match status" value="1"/>
</dbReference>
<protein>
    <recommendedName>
        <fullName evidence="2">mRNA guanylyltransferase</fullName>
        <ecNumber evidence="2">2.7.7.50</ecNumber>
    </recommendedName>
</protein>
<dbReference type="AlphaFoldDB" id="A0A1Y1IEM4"/>
<feature type="region of interest" description="Disordered" evidence="12">
    <location>
        <begin position="673"/>
        <end position="854"/>
    </location>
</feature>
<comment type="subcellular location">
    <subcellularLocation>
        <location evidence="1">Nucleus</location>
    </subcellularLocation>
</comment>
<keyword evidence="7" id="KW-0378">Hydrolase</keyword>
<dbReference type="EMBL" id="DF237376">
    <property type="protein sequence ID" value="GAQ88422.1"/>
    <property type="molecule type" value="Genomic_DNA"/>
</dbReference>
<dbReference type="CDD" id="cd07895">
    <property type="entry name" value="Adenylation_mRNA_capping"/>
    <property type="match status" value="1"/>
</dbReference>
<sequence length="854" mass="94585">MEPADGEKGPSVIEKARAARKAKLEERLALEAERKRKAEEQEAARPAKRQALDGGGNGVPQVEGGESNGAAESTEAAGHAAPQGFPARSLGPIPEGWLQCPPYGEPVDGLIPCKVPLGERFDHLLELHQRLTPKLLTERLRRAGTPIGLVIDLTNTNRYYKEKEFTSQNVKYIKIGLRGRNEVPDAESVNLFYYEVMRYRQTKGAKHILVHCTHGHNRTGYMIATFLARTTAPTVAEANQRFAAARPPGIYKEEYLAELFAVHHERRPPHAVTPSVPDWKRPLLDLNGDAPSDSEEEMDDDGKKGAWEPAPEPAPAPAAMTIDDVIGDPVPLDQQQELRAIVYSALGERPGRNGNLNFPGSQPVSLSNENMRLLRERYYYVTWKADGTRYMMLILREGAYLIDRNFSFRRAQVRFPAANFVFPEPPESPSAPRTALQHATLLDGEMVVDHVPPSAPGAPAKQERRFLVYDIMLLNGQALAQLPFSQRFPLILSEVIAPRKKDEALNRKYDYTVEPFRVRRKDFYELQATPKLLKQTVPKLSHEADGLIFQGWDDKYVTRTFEGLLKWKYAHMNSVDFLFKVEPDGKQHLYLTEGKERLRELEGATVHFADGEDPASFHDKIIECARGTEPGSWSYMRVRTDKSHPNAYAVYLKVLNSIRDNITEEKILQTIDEITRMPSYTSRQTPRPGGPPPTRPGAPGGSHRAPIGHVNRSVPNGPSGHVSRPVQNGPSGHGNRPVQNGPSGHPRMVQPAPFAGDTDSPSDRPPVPLVSGSVPSGGATAHNQEESKASSAHGDAHQSDPVNSLETTQKKGRESDISGAERVSEAALQPAHEDPDRNGDMRALEDNGRTGQED</sequence>
<dbReference type="OMA" id="FWDIWMS"/>
<gene>
    <name evidence="14" type="ORF">KFL_004270010</name>
</gene>
<evidence type="ECO:0000256" key="11">
    <source>
        <dbReference type="ARBA" id="ARBA00044624"/>
    </source>
</evidence>
<dbReference type="PANTHER" id="PTHR10367:SF17">
    <property type="entry name" value="MRNA-CAPPING ENZYME"/>
    <property type="match status" value="1"/>
</dbReference>
<dbReference type="STRING" id="105231.A0A1Y1IEM4"/>
<feature type="domain" description="Tyrosine specific protein phosphatases" evidence="13">
    <location>
        <begin position="190"/>
        <end position="257"/>
    </location>
</feature>
<dbReference type="SUPFAM" id="SSF50249">
    <property type="entry name" value="Nucleic acid-binding proteins"/>
    <property type="match status" value="1"/>
</dbReference>
<feature type="region of interest" description="Disordered" evidence="12">
    <location>
        <begin position="268"/>
        <end position="317"/>
    </location>
</feature>
<dbReference type="Proteomes" id="UP000054558">
    <property type="component" value="Unassembled WGS sequence"/>
</dbReference>
<dbReference type="PANTHER" id="PTHR10367">
    <property type="entry name" value="MRNA-CAPPING ENZYME"/>
    <property type="match status" value="1"/>
</dbReference>
<feature type="compositionally biased region" description="Basic and acidic residues" evidence="12">
    <location>
        <begin position="33"/>
        <end position="45"/>
    </location>
</feature>
<accession>A0A1Y1IEM4</accession>
<proteinExistence type="predicted"/>
<evidence type="ECO:0000256" key="9">
    <source>
        <dbReference type="ARBA" id="ARBA00023134"/>
    </source>
</evidence>
<feature type="compositionally biased region" description="Low complexity" evidence="12">
    <location>
        <begin position="59"/>
        <end position="81"/>
    </location>
</feature>
<dbReference type="GO" id="GO:0005634">
    <property type="term" value="C:nucleus"/>
    <property type="evidence" value="ECO:0007669"/>
    <property type="project" value="UniProtKB-SubCell"/>
</dbReference>
<evidence type="ECO:0000256" key="8">
    <source>
        <dbReference type="ARBA" id="ARBA00023042"/>
    </source>
</evidence>
<feature type="compositionally biased region" description="Basic and acidic residues" evidence="12">
    <location>
        <begin position="783"/>
        <end position="798"/>
    </location>
</feature>
<dbReference type="GO" id="GO:0005525">
    <property type="term" value="F:GTP binding"/>
    <property type="evidence" value="ECO:0007669"/>
    <property type="project" value="UniProtKB-KW"/>
</dbReference>
<dbReference type="GO" id="GO:0016791">
    <property type="term" value="F:phosphatase activity"/>
    <property type="evidence" value="ECO:0007669"/>
    <property type="project" value="UniProtKB-ARBA"/>
</dbReference>
<dbReference type="GO" id="GO:0005524">
    <property type="term" value="F:ATP binding"/>
    <property type="evidence" value="ECO:0007669"/>
    <property type="project" value="InterPro"/>
</dbReference>
<evidence type="ECO:0000256" key="1">
    <source>
        <dbReference type="ARBA" id="ARBA00004123"/>
    </source>
</evidence>